<reference evidence="3" key="2">
    <citation type="submission" date="2016-11" db="EMBL/GenBank/DDBJ databases">
        <authorList>
            <person name="Varghese N."/>
            <person name="Submissions S."/>
        </authorList>
    </citation>
    <scope>NUCLEOTIDE SEQUENCE [LARGE SCALE GENOMIC DNA]</scope>
    <source>
        <strain evidence="3">DSM 19729</strain>
    </source>
</reference>
<gene>
    <name evidence="1" type="ORF">BC624_10531</name>
    <name evidence="2" type="ORF">SAMN05443373_10531</name>
</gene>
<dbReference type="RefSeq" id="WP_139256894.1">
    <property type="nucleotide sequence ID" value="NZ_FQWO01000005.1"/>
</dbReference>
<evidence type="ECO:0000313" key="3">
    <source>
        <dbReference type="Proteomes" id="UP000184384"/>
    </source>
</evidence>
<name>A0A1M5NK55_9FLAO</name>
<accession>A0A1M5NK55</accession>
<keyword evidence="4" id="KW-1185">Reference proteome</keyword>
<dbReference type="STRING" id="280093.SAMN05443373_10531"/>
<dbReference type="OrthoDB" id="9913422at2"/>
<dbReference type="Proteomes" id="UP000184384">
    <property type="component" value="Unassembled WGS sequence"/>
</dbReference>
<dbReference type="AlphaFoldDB" id="A0A1M5NK55"/>
<reference evidence="1 4" key="3">
    <citation type="submission" date="2018-03" db="EMBL/GenBank/DDBJ databases">
        <title>Genomic Encyclopedia of Archaeal and Bacterial Type Strains, Phase II (KMG-II): from individual species to whole genera.</title>
        <authorList>
            <person name="Goeker M."/>
        </authorList>
    </citation>
    <scope>NUCLEOTIDE SEQUENCE [LARGE SCALE GENOMIC DNA]</scope>
    <source>
        <strain evidence="1 4">DSM 17797</strain>
    </source>
</reference>
<dbReference type="EMBL" id="PVUB01000005">
    <property type="protein sequence ID" value="PRZ23309.1"/>
    <property type="molecule type" value="Genomic_DNA"/>
</dbReference>
<evidence type="ECO:0000313" key="2">
    <source>
        <dbReference type="EMBL" id="SHG89827.1"/>
    </source>
</evidence>
<evidence type="ECO:0000313" key="1">
    <source>
        <dbReference type="EMBL" id="PRZ23309.1"/>
    </source>
</evidence>
<protein>
    <submittedName>
        <fullName evidence="2">Uncharacterized protein</fullName>
    </submittedName>
</protein>
<dbReference type="EMBL" id="FQWO01000005">
    <property type="protein sequence ID" value="SHG89827.1"/>
    <property type="molecule type" value="Genomic_DNA"/>
</dbReference>
<sequence>MNTKRNLLLTAIVLVITMSSFIIKPKSITNQVIIYGLVYSNQCNSDAYEFFSSKLVDVNNYYQEQKDLEAYLKSEYPNAKRIKMGSSKYDFGATASNMCVIKWKGGTTNCSYDVVSVHFGTTETDALNRAIKHKNMWGGSNVSYSIMTQKYW</sequence>
<proteinExistence type="predicted"/>
<organism evidence="2 3">
    <name type="scientific">Flavobacterium granuli</name>
    <dbReference type="NCBI Taxonomy" id="280093"/>
    <lineage>
        <taxon>Bacteria</taxon>
        <taxon>Pseudomonadati</taxon>
        <taxon>Bacteroidota</taxon>
        <taxon>Flavobacteriia</taxon>
        <taxon>Flavobacteriales</taxon>
        <taxon>Flavobacteriaceae</taxon>
        <taxon>Flavobacterium</taxon>
    </lineage>
</organism>
<reference evidence="2" key="1">
    <citation type="submission" date="2016-11" db="EMBL/GenBank/DDBJ databases">
        <authorList>
            <person name="Jaros S."/>
            <person name="Januszkiewicz K."/>
            <person name="Wedrychowicz H."/>
        </authorList>
    </citation>
    <scope>NUCLEOTIDE SEQUENCE [LARGE SCALE GENOMIC DNA]</scope>
    <source>
        <strain evidence="2">DSM 19729</strain>
    </source>
</reference>
<evidence type="ECO:0000313" key="4">
    <source>
        <dbReference type="Proteomes" id="UP000237771"/>
    </source>
</evidence>
<dbReference type="Proteomes" id="UP000237771">
    <property type="component" value="Unassembled WGS sequence"/>
</dbReference>